<protein>
    <submittedName>
        <fullName evidence="2">Uncharacterized protein</fullName>
    </submittedName>
</protein>
<accession>A0AA87ZMU6</accession>
<comment type="caution">
    <text evidence="2">The sequence shown here is derived from an EMBL/GenBank/DDBJ whole genome shotgun (WGS) entry which is preliminary data.</text>
</comment>
<sequence length="62" mass="6560">MIDFFLSPLPPFHTPTPTPADPTATLPPSFSPPSLPPRDLGFAPSAGVAIWVQIPSLLPRAI</sequence>
<reference evidence="2" key="1">
    <citation type="submission" date="2023-07" db="EMBL/GenBank/DDBJ databases">
        <title>draft genome sequence of fig (Ficus carica).</title>
        <authorList>
            <person name="Takahashi T."/>
            <person name="Nishimura K."/>
        </authorList>
    </citation>
    <scope>NUCLEOTIDE SEQUENCE</scope>
</reference>
<dbReference type="EMBL" id="BTGU01002187">
    <property type="protein sequence ID" value="GMN35130.1"/>
    <property type="molecule type" value="Genomic_DNA"/>
</dbReference>
<feature type="compositionally biased region" description="Pro residues" evidence="1">
    <location>
        <begin position="8"/>
        <end position="20"/>
    </location>
</feature>
<organism evidence="2 3">
    <name type="scientific">Ficus carica</name>
    <name type="common">Common fig</name>
    <dbReference type="NCBI Taxonomy" id="3494"/>
    <lineage>
        <taxon>Eukaryota</taxon>
        <taxon>Viridiplantae</taxon>
        <taxon>Streptophyta</taxon>
        <taxon>Embryophyta</taxon>
        <taxon>Tracheophyta</taxon>
        <taxon>Spermatophyta</taxon>
        <taxon>Magnoliopsida</taxon>
        <taxon>eudicotyledons</taxon>
        <taxon>Gunneridae</taxon>
        <taxon>Pentapetalae</taxon>
        <taxon>rosids</taxon>
        <taxon>fabids</taxon>
        <taxon>Rosales</taxon>
        <taxon>Moraceae</taxon>
        <taxon>Ficeae</taxon>
        <taxon>Ficus</taxon>
    </lineage>
</organism>
<name>A0AA87ZMU6_FICCA</name>
<dbReference type="Gramene" id="FCD_00031861-RA">
    <property type="protein sequence ID" value="FCD_00031861-RA:cds"/>
    <property type="gene ID" value="FCD_00031861"/>
</dbReference>
<proteinExistence type="predicted"/>
<dbReference type="Proteomes" id="UP001187192">
    <property type="component" value="Unassembled WGS sequence"/>
</dbReference>
<evidence type="ECO:0000313" key="2">
    <source>
        <dbReference type="EMBL" id="GMN35130.1"/>
    </source>
</evidence>
<gene>
    <name evidence="2" type="ORF">TIFTF001_042174</name>
</gene>
<evidence type="ECO:0000256" key="1">
    <source>
        <dbReference type="SAM" id="MobiDB-lite"/>
    </source>
</evidence>
<dbReference type="AlphaFoldDB" id="A0AA87ZMU6"/>
<keyword evidence="3" id="KW-1185">Reference proteome</keyword>
<evidence type="ECO:0000313" key="3">
    <source>
        <dbReference type="Proteomes" id="UP001187192"/>
    </source>
</evidence>
<feature type="region of interest" description="Disordered" evidence="1">
    <location>
        <begin position="1"/>
        <end position="33"/>
    </location>
</feature>